<dbReference type="EMBL" id="CM056815">
    <property type="protein sequence ID" value="KAJ8630588.1"/>
    <property type="molecule type" value="Genomic_DNA"/>
</dbReference>
<accession>A0ACC2LBP3</accession>
<evidence type="ECO:0000313" key="2">
    <source>
        <dbReference type="Proteomes" id="UP001234297"/>
    </source>
</evidence>
<proteinExistence type="predicted"/>
<reference evidence="1 2" key="1">
    <citation type="journal article" date="2022" name="Hortic Res">
        <title>A haplotype resolved chromosomal level avocado genome allows analysis of novel avocado genes.</title>
        <authorList>
            <person name="Nath O."/>
            <person name="Fletcher S.J."/>
            <person name="Hayward A."/>
            <person name="Shaw L.M."/>
            <person name="Masouleh A.K."/>
            <person name="Furtado A."/>
            <person name="Henry R.J."/>
            <person name="Mitter N."/>
        </authorList>
    </citation>
    <scope>NUCLEOTIDE SEQUENCE [LARGE SCALE GENOMIC DNA]</scope>
    <source>
        <strain evidence="2">cv. Hass</strain>
    </source>
</reference>
<protein>
    <submittedName>
        <fullName evidence="1">Uncharacterized protein</fullName>
    </submittedName>
</protein>
<keyword evidence="2" id="KW-1185">Reference proteome</keyword>
<evidence type="ECO:0000313" key="1">
    <source>
        <dbReference type="EMBL" id="KAJ8630588.1"/>
    </source>
</evidence>
<comment type="caution">
    <text evidence="1">The sequence shown here is derived from an EMBL/GenBank/DDBJ whole genome shotgun (WGS) entry which is preliminary data.</text>
</comment>
<sequence length="113" mass="11803">HLLIVEELVLDEFVVVGGGLLAKAADEELVLDGVSIGDVANGVEDVGVEDGGVLEDFKELLGGEGLKDFVGILWSELGGGFEGGDIVLISLVLLRGGLWRREEEEEAAASIGE</sequence>
<gene>
    <name evidence="1" type="ORF">MRB53_023911</name>
</gene>
<name>A0ACC2LBP3_PERAE</name>
<organism evidence="1 2">
    <name type="scientific">Persea americana</name>
    <name type="common">Avocado</name>
    <dbReference type="NCBI Taxonomy" id="3435"/>
    <lineage>
        <taxon>Eukaryota</taxon>
        <taxon>Viridiplantae</taxon>
        <taxon>Streptophyta</taxon>
        <taxon>Embryophyta</taxon>
        <taxon>Tracheophyta</taxon>
        <taxon>Spermatophyta</taxon>
        <taxon>Magnoliopsida</taxon>
        <taxon>Magnoliidae</taxon>
        <taxon>Laurales</taxon>
        <taxon>Lauraceae</taxon>
        <taxon>Persea</taxon>
    </lineage>
</organism>
<dbReference type="Proteomes" id="UP001234297">
    <property type="component" value="Chromosome 7"/>
</dbReference>
<feature type="non-terminal residue" evidence="1">
    <location>
        <position position="1"/>
    </location>
</feature>